<proteinExistence type="inferred from homology"/>
<keyword evidence="2" id="KW-0012">Acyltransferase</keyword>
<dbReference type="SUPFAM" id="SSF55729">
    <property type="entry name" value="Acyl-CoA N-acyltransferases (Nat)"/>
    <property type="match status" value="1"/>
</dbReference>
<protein>
    <submittedName>
        <fullName evidence="5">GNAT family N-acetyltransferase</fullName>
    </submittedName>
</protein>
<reference evidence="5 6" key="1">
    <citation type="submission" date="2019-09" db="EMBL/GenBank/DDBJ databases">
        <title>Phylogenetic characterization of a novel taxon of the genus Bifidobacterium: Bifidobacterium choloepi sp. nov.</title>
        <authorList>
            <person name="Modesto M."/>
            <person name="Satti M."/>
        </authorList>
    </citation>
    <scope>NUCLEOTIDE SEQUENCE [LARGE SCALE GENOMIC DNA]</scope>
    <source>
        <strain evidence="5 6">BRDM6</strain>
    </source>
</reference>
<evidence type="ECO:0000256" key="1">
    <source>
        <dbReference type="ARBA" id="ARBA00022679"/>
    </source>
</evidence>
<feature type="domain" description="N-acetyltransferase" evidence="4">
    <location>
        <begin position="34"/>
        <end position="204"/>
    </location>
</feature>
<name>A0A6I5MYI8_9BIFI</name>
<dbReference type="InterPro" id="IPR051531">
    <property type="entry name" value="N-acetyltransferase"/>
</dbReference>
<dbReference type="AlphaFoldDB" id="A0A6I5MYI8"/>
<dbReference type="PANTHER" id="PTHR43792">
    <property type="entry name" value="GNAT FAMILY, PUTATIVE (AFU_ORTHOLOGUE AFUA_3G00765)-RELATED-RELATED"/>
    <property type="match status" value="1"/>
</dbReference>
<evidence type="ECO:0000256" key="2">
    <source>
        <dbReference type="ARBA" id="ARBA00023315"/>
    </source>
</evidence>
<dbReference type="GO" id="GO:0005737">
    <property type="term" value="C:cytoplasm"/>
    <property type="evidence" value="ECO:0007669"/>
    <property type="project" value="TreeGrafter"/>
</dbReference>
<keyword evidence="6" id="KW-1185">Reference proteome</keyword>
<evidence type="ECO:0000256" key="3">
    <source>
        <dbReference type="ARBA" id="ARBA00038502"/>
    </source>
</evidence>
<gene>
    <name evidence="5" type="ORF">F6S87_03420</name>
</gene>
<accession>A0A6I5MYI8</accession>
<dbReference type="PANTHER" id="PTHR43792:SF8">
    <property type="entry name" value="[RIBOSOMAL PROTEIN US5]-ALANINE N-ACETYLTRANSFERASE"/>
    <property type="match status" value="1"/>
</dbReference>
<dbReference type="Gene3D" id="3.40.630.30">
    <property type="match status" value="1"/>
</dbReference>
<dbReference type="Pfam" id="PF13302">
    <property type="entry name" value="Acetyltransf_3"/>
    <property type="match status" value="1"/>
</dbReference>
<keyword evidence="1 5" id="KW-0808">Transferase</keyword>
<dbReference type="InterPro" id="IPR000182">
    <property type="entry name" value="GNAT_dom"/>
</dbReference>
<dbReference type="GO" id="GO:0008999">
    <property type="term" value="F:protein-N-terminal-alanine acetyltransferase activity"/>
    <property type="evidence" value="ECO:0007669"/>
    <property type="project" value="TreeGrafter"/>
</dbReference>
<organism evidence="5 6">
    <name type="scientific">Bifidobacterium choloepi</name>
    <dbReference type="NCBI Taxonomy" id="2614131"/>
    <lineage>
        <taxon>Bacteria</taxon>
        <taxon>Bacillati</taxon>
        <taxon>Actinomycetota</taxon>
        <taxon>Actinomycetes</taxon>
        <taxon>Bifidobacteriales</taxon>
        <taxon>Bifidobacteriaceae</taxon>
        <taxon>Bifidobacterium</taxon>
    </lineage>
</organism>
<evidence type="ECO:0000313" key="5">
    <source>
        <dbReference type="EMBL" id="NEG69678.1"/>
    </source>
</evidence>
<comment type="similarity">
    <text evidence="3">Belongs to the acetyltransferase family. RimJ subfamily.</text>
</comment>
<sequence length="260" mass="28565">MTIFRTLFGAGHRLSHPAIAVPSSIDAPAGAPAIRLRPLVEADADEWSDVRRRNDAWLSPWESSDPQHGALLSFNEWIGRQREDERIGTSVVFAIEFAGRIVGQISLGAISYGSMRTGIVGYWIDREFAGRGFTPLAVAMLCDWAMFMPGGPGLHRIEIDIVPTNDRSRRVVEKVGAVYEGIRRRYMYINGEWKDHESYSLLAEDAGADGFVGRYLRNAANDSATMDISGVRTGTARAANGVIAEQTDRDTPNVTLPTLA</sequence>
<evidence type="ECO:0000259" key="4">
    <source>
        <dbReference type="PROSITE" id="PS51186"/>
    </source>
</evidence>
<comment type="caution">
    <text evidence="5">The sequence shown here is derived from an EMBL/GenBank/DDBJ whole genome shotgun (WGS) entry which is preliminary data.</text>
</comment>
<evidence type="ECO:0000313" key="6">
    <source>
        <dbReference type="Proteomes" id="UP000469292"/>
    </source>
</evidence>
<dbReference type="InterPro" id="IPR016181">
    <property type="entry name" value="Acyl_CoA_acyltransferase"/>
</dbReference>
<dbReference type="Proteomes" id="UP000469292">
    <property type="component" value="Unassembled WGS sequence"/>
</dbReference>
<dbReference type="PROSITE" id="PS51186">
    <property type="entry name" value="GNAT"/>
    <property type="match status" value="1"/>
</dbReference>
<dbReference type="EMBL" id="VYSG01000001">
    <property type="protein sequence ID" value="NEG69678.1"/>
    <property type="molecule type" value="Genomic_DNA"/>
</dbReference>